<organism evidence="7 8">
    <name type="scientific">Hyphopichia burtonii NRRL Y-1933</name>
    <dbReference type="NCBI Taxonomy" id="984485"/>
    <lineage>
        <taxon>Eukaryota</taxon>
        <taxon>Fungi</taxon>
        <taxon>Dikarya</taxon>
        <taxon>Ascomycota</taxon>
        <taxon>Saccharomycotina</taxon>
        <taxon>Pichiomycetes</taxon>
        <taxon>Debaryomycetaceae</taxon>
        <taxon>Hyphopichia</taxon>
    </lineage>
</organism>
<comment type="subunit">
    <text evidence="5">Homodimer.</text>
</comment>
<proteinExistence type="inferred from homology"/>
<dbReference type="RefSeq" id="XP_020079281.1">
    <property type="nucleotide sequence ID" value="XM_020223766.1"/>
</dbReference>
<keyword evidence="3 5" id="KW-0779">Telomere</keyword>
<evidence type="ECO:0000256" key="5">
    <source>
        <dbReference type="RuleBase" id="RU367107"/>
    </source>
</evidence>
<comment type="subcellular location">
    <subcellularLocation>
        <location evidence="5">Nucleus</location>
    </subcellularLocation>
    <subcellularLocation>
        <location evidence="5">Chromosome</location>
        <location evidence="5">Telomere</location>
    </subcellularLocation>
</comment>
<dbReference type="GO" id="GO:0031848">
    <property type="term" value="P:protection from non-homologous end joining at telomere"/>
    <property type="evidence" value="ECO:0007669"/>
    <property type="project" value="TreeGrafter"/>
</dbReference>
<feature type="domain" description="Rap1 DNA-binding" evidence="6">
    <location>
        <begin position="97"/>
        <end position="196"/>
    </location>
</feature>
<dbReference type="Proteomes" id="UP000095085">
    <property type="component" value="Unassembled WGS sequence"/>
</dbReference>
<dbReference type="Gene3D" id="1.10.10.60">
    <property type="entry name" value="Homeodomain-like"/>
    <property type="match status" value="2"/>
</dbReference>
<comment type="similarity">
    <text evidence="1 5">Belongs to the RAP1 family.</text>
</comment>
<dbReference type="AlphaFoldDB" id="A0A1E4RSC9"/>
<name>A0A1E4RSC9_9ASCO</name>
<dbReference type="GO" id="GO:0042162">
    <property type="term" value="F:telomeric DNA binding"/>
    <property type="evidence" value="ECO:0007669"/>
    <property type="project" value="TreeGrafter"/>
</dbReference>
<evidence type="ECO:0000256" key="2">
    <source>
        <dbReference type="ARBA" id="ARBA00022454"/>
    </source>
</evidence>
<protein>
    <recommendedName>
        <fullName evidence="5">DNA-binding protein RAP1</fullName>
    </recommendedName>
</protein>
<keyword evidence="7" id="KW-0371">Homeobox</keyword>
<dbReference type="EMBL" id="KV454538">
    <property type="protein sequence ID" value="ODV70214.1"/>
    <property type="molecule type" value="Genomic_DNA"/>
</dbReference>
<keyword evidence="8" id="KW-1185">Reference proteome</keyword>
<gene>
    <name evidence="7" type="ORF">HYPBUDRAFT_86058</name>
</gene>
<keyword evidence="7" id="KW-0238">DNA-binding</keyword>
<reference evidence="8" key="1">
    <citation type="submission" date="2016-05" db="EMBL/GenBank/DDBJ databases">
        <title>Comparative genomics of biotechnologically important yeasts.</title>
        <authorList>
            <consortium name="DOE Joint Genome Institute"/>
            <person name="Riley R."/>
            <person name="Haridas S."/>
            <person name="Wolfe K.H."/>
            <person name="Lopes M.R."/>
            <person name="Hittinger C.T."/>
            <person name="Goker M."/>
            <person name="Salamov A."/>
            <person name="Wisecaver J."/>
            <person name="Long T.M."/>
            <person name="Aerts A.L."/>
            <person name="Barry K."/>
            <person name="Choi C."/>
            <person name="Clum A."/>
            <person name="Coughlan A.Y."/>
            <person name="Deshpande S."/>
            <person name="Douglass A.P."/>
            <person name="Hanson S.J."/>
            <person name="Klenk H.-P."/>
            <person name="Labutti K."/>
            <person name="Lapidus A."/>
            <person name="Lindquist E."/>
            <person name="Lipzen A."/>
            <person name="Meier-Kolthoff J.P."/>
            <person name="Ohm R.A."/>
            <person name="Otillar R.P."/>
            <person name="Pangilinan J."/>
            <person name="Peng Y."/>
            <person name="Rokas A."/>
            <person name="Rosa C.A."/>
            <person name="Scheuner C."/>
            <person name="Sibirny A.A."/>
            <person name="Slot J.C."/>
            <person name="Stielow J.B."/>
            <person name="Sun H."/>
            <person name="Kurtzman C.P."/>
            <person name="Blackwell M."/>
            <person name="Grigoriev I.V."/>
            <person name="Jeffries T.W."/>
        </authorList>
    </citation>
    <scope>NUCLEOTIDE SEQUENCE [LARGE SCALE GENOMIC DNA]</scope>
    <source>
        <strain evidence="8">NRRL Y-1933</strain>
    </source>
</reference>
<dbReference type="PANTHER" id="PTHR16466:SF6">
    <property type="entry name" value="TELOMERIC REPEAT-BINDING FACTOR 2-INTERACTING PROTEIN 1"/>
    <property type="match status" value="1"/>
</dbReference>
<evidence type="ECO:0000259" key="6">
    <source>
        <dbReference type="Pfam" id="PF09197"/>
    </source>
</evidence>
<dbReference type="GeneID" id="30998315"/>
<dbReference type="InterPro" id="IPR039595">
    <property type="entry name" value="TE2IP/Rap1"/>
</dbReference>
<evidence type="ECO:0000256" key="4">
    <source>
        <dbReference type="ARBA" id="ARBA00023242"/>
    </source>
</evidence>
<dbReference type="OrthoDB" id="435460at2759"/>
<accession>A0A1E4RSC9</accession>
<comment type="function">
    <text evidence="5">Involved in the regulation of telomere length, clustering and has a specific role in telomere position effect (TPE).</text>
</comment>
<dbReference type="PANTHER" id="PTHR16466">
    <property type="entry name" value="TELOMERE REPEAT-BINDING FACTOR 2-INTERACTING PROTEIN 1"/>
    <property type="match status" value="1"/>
</dbReference>
<feature type="non-terminal residue" evidence="7">
    <location>
        <position position="1"/>
    </location>
</feature>
<dbReference type="Pfam" id="PF09197">
    <property type="entry name" value="Rap1-DNA-bind"/>
    <property type="match status" value="1"/>
</dbReference>
<evidence type="ECO:0000313" key="7">
    <source>
        <dbReference type="EMBL" id="ODV70214.1"/>
    </source>
</evidence>
<keyword evidence="4 5" id="KW-0539">Nucleus</keyword>
<evidence type="ECO:0000256" key="1">
    <source>
        <dbReference type="ARBA" id="ARBA00010467"/>
    </source>
</evidence>
<dbReference type="GO" id="GO:0070187">
    <property type="term" value="C:shelterin complex"/>
    <property type="evidence" value="ECO:0007669"/>
    <property type="project" value="TreeGrafter"/>
</dbReference>
<dbReference type="CDD" id="cd11655">
    <property type="entry name" value="rap1_myb-like"/>
    <property type="match status" value="1"/>
</dbReference>
<dbReference type="STRING" id="984485.A0A1E4RSC9"/>
<dbReference type="SUPFAM" id="SSF46689">
    <property type="entry name" value="Homeodomain-like"/>
    <property type="match status" value="2"/>
</dbReference>
<sequence length="201" mass="23993">PRKKTSKFNEEKDAFIIEQVRLRPRYRTSHKFYDELAESDILQGHTGHSVRSRCRVHLLPKIDYVYQTDEAGNLILNEQGEKIKVKLLEVPNTLKNRFSAEEDYLLCTEVIKHVLENNDKSKFENRDEQGFFDEKLLSVGISFFNEFANKYPNHSSPSWRDRFRKFARAYGVQKYIRDYQESIKNQQKPEAMKNLTRRKNR</sequence>
<dbReference type="InterPro" id="IPR009057">
    <property type="entry name" value="Homeodomain-like_sf"/>
</dbReference>
<evidence type="ECO:0000256" key="3">
    <source>
        <dbReference type="ARBA" id="ARBA00022895"/>
    </source>
</evidence>
<dbReference type="GO" id="GO:0010833">
    <property type="term" value="P:telomere maintenance via telomere lengthening"/>
    <property type="evidence" value="ECO:0007669"/>
    <property type="project" value="UniProtKB-UniRule"/>
</dbReference>
<keyword evidence="2 5" id="KW-0158">Chromosome</keyword>
<dbReference type="InterPro" id="IPR015280">
    <property type="entry name" value="Rap1_DNA-bd"/>
</dbReference>
<feature type="non-terminal residue" evidence="7">
    <location>
        <position position="201"/>
    </location>
</feature>
<evidence type="ECO:0000313" key="8">
    <source>
        <dbReference type="Proteomes" id="UP000095085"/>
    </source>
</evidence>